<sequence length="373" mass="42241">MQDLSHTTFVKVGKSVIPNTPAPAVQDFGLASSSAYLITVDCALSCFPAAEFKKMNSLSATGFFPKYPVFHHTKRRRYCSRVPAVFSTLKASPPPWVWLQIPKIGEFEGIADNQKFSSGSQLLDEESEGGFLKLKRTNEWLLGDDNSAPMNRKMASKEVRDDGERRKRLNFLRYEAAAVSYATGVIFSCLYFQLLCKHADNISREAVPEVFTKKKSKKIGIRSEDLQDFFERTLKGSSIALSSPRLVIPAAIYGLWELSQHFANDIFDFQLVPAMVGLFAYKAAALVQVYRDNEDLQFIFPENADSLQYSSYTINFVMKVKFRCGRTKKMKPDEVEPNYWQIFDDYGIMQTTAFYVNAQVVRVKIVNVCNGFA</sequence>
<evidence type="ECO:0000313" key="1">
    <source>
        <dbReference type="EMBL" id="KAL0460029.1"/>
    </source>
</evidence>
<accession>A0AAW2Y2M4</accession>
<name>A0AAW2Y2M4_9LAMI</name>
<protein>
    <submittedName>
        <fullName evidence="1">Uncharacterized protein</fullName>
    </submittedName>
</protein>
<comment type="caution">
    <text evidence="1">The sequence shown here is derived from an EMBL/GenBank/DDBJ whole genome shotgun (WGS) entry which is preliminary data.</text>
</comment>
<proteinExistence type="predicted"/>
<dbReference type="PANTHER" id="PTHR34118:SF1">
    <property type="entry name" value="NF-KAPPA-B INHIBITOR-LIKE PROTEIN"/>
    <property type="match status" value="1"/>
</dbReference>
<dbReference type="EMBL" id="JACGWN010000002">
    <property type="protein sequence ID" value="KAL0460029.1"/>
    <property type="molecule type" value="Genomic_DNA"/>
</dbReference>
<reference evidence="1" key="2">
    <citation type="journal article" date="2024" name="Plant">
        <title>Genomic evolution and insights into agronomic trait innovations of Sesamum species.</title>
        <authorList>
            <person name="Miao H."/>
            <person name="Wang L."/>
            <person name="Qu L."/>
            <person name="Liu H."/>
            <person name="Sun Y."/>
            <person name="Le M."/>
            <person name="Wang Q."/>
            <person name="Wei S."/>
            <person name="Zheng Y."/>
            <person name="Lin W."/>
            <person name="Duan Y."/>
            <person name="Cao H."/>
            <person name="Xiong S."/>
            <person name="Wang X."/>
            <person name="Wei L."/>
            <person name="Li C."/>
            <person name="Ma Q."/>
            <person name="Ju M."/>
            <person name="Zhao R."/>
            <person name="Li G."/>
            <person name="Mu C."/>
            <person name="Tian Q."/>
            <person name="Mei H."/>
            <person name="Zhang T."/>
            <person name="Gao T."/>
            <person name="Zhang H."/>
        </authorList>
    </citation>
    <scope>NUCLEOTIDE SEQUENCE</scope>
    <source>
        <strain evidence="1">KEN1</strain>
    </source>
</reference>
<gene>
    <name evidence="1" type="ORF">Slati_0630100</name>
</gene>
<dbReference type="AlphaFoldDB" id="A0AAW2Y2M4"/>
<dbReference type="PANTHER" id="PTHR34118">
    <property type="entry name" value="NF-KAPPA-B INHIBITOR-LIKE PROTEIN-RELATED"/>
    <property type="match status" value="1"/>
</dbReference>
<reference evidence="1" key="1">
    <citation type="submission" date="2020-06" db="EMBL/GenBank/DDBJ databases">
        <authorList>
            <person name="Li T."/>
            <person name="Hu X."/>
            <person name="Zhang T."/>
            <person name="Song X."/>
            <person name="Zhang H."/>
            <person name="Dai N."/>
            <person name="Sheng W."/>
            <person name="Hou X."/>
            <person name="Wei L."/>
        </authorList>
    </citation>
    <scope>NUCLEOTIDE SEQUENCE</scope>
    <source>
        <strain evidence="1">KEN1</strain>
        <tissue evidence="1">Leaf</tissue>
    </source>
</reference>
<organism evidence="1">
    <name type="scientific">Sesamum latifolium</name>
    <dbReference type="NCBI Taxonomy" id="2727402"/>
    <lineage>
        <taxon>Eukaryota</taxon>
        <taxon>Viridiplantae</taxon>
        <taxon>Streptophyta</taxon>
        <taxon>Embryophyta</taxon>
        <taxon>Tracheophyta</taxon>
        <taxon>Spermatophyta</taxon>
        <taxon>Magnoliopsida</taxon>
        <taxon>eudicotyledons</taxon>
        <taxon>Gunneridae</taxon>
        <taxon>Pentapetalae</taxon>
        <taxon>asterids</taxon>
        <taxon>lamiids</taxon>
        <taxon>Lamiales</taxon>
        <taxon>Pedaliaceae</taxon>
        <taxon>Sesamum</taxon>
    </lineage>
</organism>